<evidence type="ECO:0000256" key="2">
    <source>
        <dbReference type="ARBA" id="ARBA00023315"/>
    </source>
</evidence>
<accession>A0A543FW05</accession>
<dbReference type="EMBL" id="VFPH01000002">
    <property type="protein sequence ID" value="TQM38028.1"/>
    <property type="molecule type" value="Genomic_DNA"/>
</dbReference>
<dbReference type="PANTHER" id="PTHR43877:SF1">
    <property type="entry name" value="ACETYLTRANSFERASE"/>
    <property type="match status" value="1"/>
</dbReference>
<dbReference type="AlphaFoldDB" id="A0A543FW05"/>
<dbReference type="CDD" id="cd04301">
    <property type="entry name" value="NAT_SF"/>
    <property type="match status" value="1"/>
</dbReference>
<dbReference type="SUPFAM" id="SSF55729">
    <property type="entry name" value="Acyl-CoA N-acyltransferases (Nat)"/>
    <property type="match status" value="1"/>
</dbReference>
<keyword evidence="1 4" id="KW-0808">Transferase</keyword>
<evidence type="ECO:0000313" key="4">
    <source>
        <dbReference type="EMBL" id="TQM38028.1"/>
    </source>
</evidence>
<dbReference type="OrthoDB" id="164032at2"/>
<dbReference type="InterPro" id="IPR050832">
    <property type="entry name" value="Bact_Acetyltransf"/>
</dbReference>
<dbReference type="GO" id="GO:0016747">
    <property type="term" value="F:acyltransferase activity, transferring groups other than amino-acyl groups"/>
    <property type="evidence" value="ECO:0007669"/>
    <property type="project" value="InterPro"/>
</dbReference>
<dbReference type="PROSITE" id="PS51186">
    <property type="entry name" value="GNAT"/>
    <property type="match status" value="1"/>
</dbReference>
<reference evidence="4 5" key="1">
    <citation type="submission" date="2019-06" db="EMBL/GenBank/DDBJ databases">
        <title>Sequencing the genomes of 1000 actinobacteria strains.</title>
        <authorList>
            <person name="Klenk H.-P."/>
        </authorList>
    </citation>
    <scope>NUCLEOTIDE SEQUENCE [LARGE SCALE GENOMIC DNA]</scope>
    <source>
        <strain evidence="4 5">DSM 45511</strain>
    </source>
</reference>
<dbReference type="PANTHER" id="PTHR43877">
    <property type="entry name" value="AMINOALKYLPHOSPHONATE N-ACETYLTRANSFERASE-RELATED-RELATED"/>
    <property type="match status" value="1"/>
</dbReference>
<evidence type="ECO:0000259" key="3">
    <source>
        <dbReference type="PROSITE" id="PS51186"/>
    </source>
</evidence>
<evidence type="ECO:0000313" key="5">
    <source>
        <dbReference type="Proteomes" id="UP000319818"/>
    </source>
</evidence>
<dbReference type="Gene3D" id="3.40.630.30">
    <property type="match status" value="1"/>
</dbReference>
<name>A0A543FW05_9PSEU</name>
<gene>
    <name evidence="4" type="ORF">FB388_5252</name>
</gene>
<dbReference type="RefSeq" id="WP_142104755.1">
    <property type="nucleotide sequence ID" value="NZ_VFPH01000002.1"/>
</dbReference>
<dbReference type="InterPro" id="IPR000182">
    <property type="entry name" value="GNAT_dom"/>
</dbReference>
<organism evidence="4 5">
    <name type="scientific">Pseudonocardia cypriaca</name>
    <dbReference type="NCBI Taxonomy" id="882449"/>
    <lineage>
        <taxon>Bacteria</taxon>
        <taxon>Bacillati</taxon>
        <taxon>Actinomycetota</taxon>
        <taxon>Actinomycetes</taxon>
        <taxon>Pseudonocardiales</taxon>
        <taxon>Pseudonocardiaceae</taxon>
        <taxon>Pseudonocardia</taxon>
    </lineage>
</organism>
<keyword evidence="2 4" id="KW-0012">Acyltransferase</keyword>
<proteinExistence type="predicted"/>
<dbReference type="Pfam" id="PF00583">
    <property type="entry name" value="Acetyltransf_1"/>
    <property type="match status" value="1"/>
</dbReference>
<keyword evidence="5" id="KW-1185">Reference proteome</keyword>
<sequence length="167" mass="17734">MGPLSIRDAVPADGPVLTRMVRTSGAYDGEYRVGVAPLLIDDAYLAANRTRVCVDDRGTILGFAGLLMPGRGVDGEAELDYLFVADDQQGRGIGRALVDDVIAISRQLGVGLVHIVSHPPSEGFYRSVGAVRVGEIPPAGRVTWSRPLLRLEIPTDGTLASGTQVRI</sequence>
<dbReference type="InterPro" id="IPR016181">
    <property type="entry name" value="Acyl_CoA_acyltransferase"/>
</dbReference>
<dbReference type="Proteomes" id="UP000319818">
    <property type="component" value="Unassembled WGS sequence"/>
</dbReference>
<feature type="domain" description="N-acetyltransferase" evidence="3">
    <location>
        <begin position="4"/>
        <end position="149"/>
    </location>
</feature>
<evidence type="ECO:0000256" key="1">
    <source>
        <dbReference type="ARBA" id="ARBA00022679"/>
    </source>
</evidence>
<protein>
    <submittedName>
        <fullName evidence="4">L-amino acid N-acyltransferase YncA</fullName>
    </submittedName>
</protein>
<comment type="caution">
    <text evidence="4">The sequence shown here is derived from an EMBL/GenBank/DDBJ whole genome shotgun (WGS) entry which is preliminary data.</text>
</comment>